<protein>
    <submittedName>
        <fullName evidence="3">Phosphatidylglycerophosphatase B</fullName>
    </submittedName>
</protein>
<dbReference type="PANTHER" id="PTHR14969:SF13">
    <property type="entry name" value="AT30094P"/>
    <property type="match status" value="1"/>
</dbReference>
<feature type="domain" description="Phosphatidic acid phosphatase type 2/haloperoxidase" evidence="2">
    <location>
        <begin position="107"/>
        <end position="221"/>
    </location>
</feature>
<dbReference type="PANTHER" id="PTHR14969">
    <property type="entry name" value="SPHINGOSINE-1-PHOSPHATE PHOSPHOHYDROLASE"/>
    <property type="match status" value="1"/>
</dbReference>
<dbReference type="Pfam" id="PF01569">
    <property type="entry name" value="PAP2"/>
    <property type="match status" value="1"/>
</dbReference>
<sequence>MIVSRLAKLYRWIISHELTTVLLLTVVGLGVWGFVSIAERVVEGDSRLLDEKLLLSMRAPGDPTDPIGPSWFEEGGRDVTALGSVAALTIFTSAMSGYLYFKKQPWVALFIVAAILSGTAVSTLMKLGFDRPRPELVPHETRIYTKSFPSGHAAMSSLVFLTLGAVMARTERDRRTKVFLIVVPIALSLLVGISRVYMGVHWPTDVAAGWLFGMTWAAASWLVFRYLQRRCRGRVQPTNLTAELQSQSNAI</sequence>
<dbReference type="EMBL" id="CP036264">
    <property type="protein sequence ID" value="QEF97771.1"/>
    <property type="molecule type" value="Genomic_DNA"/>
</dbReference>
<evidence type="ECO:0000313" key="3">
    <source>
        <dbReference type="EMBL" id="QEF97771.1"/>
    </source>
</evidence>
<dbReference type="Gene3D" id="1.20.144.10">
    <property type="entry name" value="Phosphatidic acid phosphatase type 2/haloperoxidase"/>
    <property type="match status" value="1"/>
</dbReference>
<organism evidence="3 4">
    <name type="scientific">Stieleria maiorica</name>
    <dbReference type="NCBI Taxonomy" id="2795974"/>
    <lineage>
        <taxon>Bacteria</taxon>
        <taxon>Pseudomonadati</taxon>
        <taxon>Planctomycetota</taxon>
        <taxon>Planctomycetia</taxon>
        <taxon>Pirellulales</taxon>
        <taxon>Pirellulaceae</taxon>
        <taxon>Stieleria</taxon>
    </lineage>
</organism>
<dbReference type="AlphaFoldDB" id="A0A5B9M972"/>
<keyword evidence="4" id="KW-1185">Reference proteome</keyword>
<dbReference type="Proteomes" id="UP000321353">
    <property type="component" value="Chromosome"/>
</dbReference>
<feature type="transmembrane region" description="Helical" evidence="1">
    <location>
        <begin position="149"/>
        <end position="166"/>
    </location>
</feature>
<proteinExistence type="predicted"/>
<evidence type="ECO:0000313" key="4">
    <source>
        <dbReference type="Proteomes" id="UP000321353"/>
    </source>
</evidence>
<dbReference type="SMART" id="SM00014">
    <property type="entry name" value="acidPPc"/>
    <property type="match status" value="1"/>
</dbReference>
<dbReference type="RefSeq" id="WP_147867402.1">
    <property type="nucleotide sequence ID" value="NZ_CP036264.1"/>
</dbReference>
<keyword evidence="1" id="KW-0812">Transmembrane</keyword>
<dbReference type="InterPro" id="IPR036938">
    <property type="entry name" value="PAP2/HPO_sf"/>
</dbReference>
<evidence type="ECO:0000256" key="1">
    <source>
        <dbReference type="SAM" id="Phobius"/>
    </source>
</evidence>
<feature type="transmembrane region" description="Helical" evidence="1">
    <location>
        <begin position="21"/>
        <end position="38"/>
    </location>
</feature>
<feature type="transmembrane region" description="Helical" evidence="1">
    <location>
        <begin position="206"/>
        <end position="224"/>
    </location>
</feature>
<dbReference type="KEGG" id="smam:Mal15_18150"/>
<dbReference type="InterPro" id="IPR000326">
    <property type="entry name" value="PAP2/HPO"/>
</dbReference>
<accession>A0A5B9M972</accession>
<feature type="transmembrane region" description="Helical" evidence="1">
    <location>
        <begin position="178"/>
        <end position="200"/>
    </location>
</feature>
<name>A0A5B9M972_9BACT</name>
<keyword evidence="1" id="KW-0472">Membrane</keyword>
<reference evidence="3 4" key="1">
    <citation type="submission" date="2019-02" db="EMBL/GenBank/DDBJ databases">
        <title>Planctomycetal bacteria perform biofilm scaping via a novel small molecule.</title>
        <authorList>
            <person name="Jeske O."/>
            <person name="Boedeker C."/>
            <person name="Wiegand S."/>
            <person name="Breitling P."/>
            <person name="Kallscheuer N."/>
            <person name="Jogler M."/>
            <person name="Rohde M."/>
            <person name="Petersen J."/>
            <person name="Medema M.H."/>
            <person name="Surup F."/>
            <person name="Jogler C."/>
        </authorList>
    </citation>
    <scope>NUCLEOTIDE SEQUENCE [LARGE SCALE GENOMIC DNA]</scope>
    <source>
        <strain evidence="3 4">Mal15</strain>
    </source>
</reference>
<feature type="transmembrane region" description="Helical" evidence="1">
    <location>
        <begin position="108"/>
        <end position="129"/>
    </location>
</feature>
<gene>
    <name evidence="3" type="ORF">Mal15_18150</name>
</gene>
<keyword evidence="1" id="KW-1133">Transmembrane helix</keyword>
<feature type="transmembrane region" description="Helical" evidence="1">
    <location>
        <begin position="79"/>
        <end position="101"/>
    </location>
</feature>
<evidence type="ECO:0000259" key="2">
    <source>
        <dbReference type="SMART" id="SM00014"/>
    </source>
</evidence>
<dbReference type="CDD" id="cd03392">
    <property type="entry name" value="PAP2_like_2"/>
    <property type="match status" value="1"/>
</dbReference>
<dbReference type="SUPFAM" id="SSF48317">
    <property type="entry name" value="Acid phosphatase/Vanadium-dependent haloperoxidase"/>
    <property type="match status" value="1"/>
</dbReference>